<evidence type="ECO:0000259" key="3">
    <source>
        <dbReference type="PROSITE" id="PS50198"/>
    </source>
</evidence>
<dbReference type="SUPFAM" id="SSF109998">
    <property type="entry name" value="Triger factor/SurA peptide-binding domain-like"/>
    <property type="match status" value="1"/>
</dbReference>
<keyword evidence="1" id="KW-0413">Isomerase</keyword>
<dbReference type="InterPro" id="IPR027304">
    <property type="entry name" value="Trigger_fact/SurA_dom_sf"/>
</dbReference>
<keyword evidence="2" id="KW-0472">Membrane</keyword>
<dbReference type="Gene3D" id="1.10.4030.10">
    <property type="entry name" value="Porin chaperone SurA, peptide-binding domain"/>
    <property type="match status" value="1"/>
</dbReference>
<dbReference type="Pfam" id="PF13616">
    <property type="entry name" value="Rotamase_3"/>
    <property type="match status" value="1"/>
</dbReference>
<gene>
    <name evidence="4" type="ORF">CEN88_219</name>
</gene>
<keyword evidence="1" id="KW-0697">Rotamase</keyword>
<evidence type="ECO:0000313" key="4">
    <source>
        <dbReference type="EMBL" id="TSC97020.1"/>
    </source>
</evidence>
<keyword evidence="2" id="KW-1133">Transmembrane helix</keyword>
<dbReference type="InterPro" id="IPR000297">
    <property type="entry name" value="PPIase_PpiC"/>
</dbReference>
<proteinExistence type="predicted"/>
<comment type="caution">
    <text evidence="4">The sequence shown here is derived from an EMBL/GenBank/DDBJ whole genome shotgun (WGS) entry which is preliminary data.</text>
</comment>
<sequence length="326" mass="38389">MRKHFAKIKKVVLNLKFGFPKHWLKFGFSLRFSGFRSWPIWPSDWTGWLRFGILGLIIIYFLVGVGMVWQLRRAKNNFCQESIVADFYPLPAAYVAGEVIWRHNFCQLVKQNDYFYEVTKQAPPGREQLYQEISDLLIEDKILSSQARHYNLEVGWKDVEDTVDKMAEENGGADVLEKMLDETYNTTLHQFKKIVRVQLQREKLEKEIVIQVKARHILIKDEARTKDILQRLQKGDDFNNLAKEFSEDINSRDKNGDLGWFGKGQMVKEFEQAAFATPVGKIYDQLVKTEYGYHIIIVDEKKGQVDKSFNEWLKELKDKTRVWRVL</sequence>
<dbReference type="EMBL" id="VMGL01000021">
    <property type="protein sequence ID" value="TSC97020.1"/>
    <property type="molecule type" value="Genomic_DNA"/>
</dbReference>
<dbReference type="InterPro" id="IPR050245">
    <property type="entry name" value="PrsA_foldase"/>
</dbReference>
<dbReference type="Gene3D" id="3.10.50.40">
    <property type="match status" value="1"/>
</dbReference>
<dbReference type="Proteomes" id="UP000318711">
    <property type="component" value="Unassembled WGS sequence"/>
</dbReference>
<protein>
    <submittedName>
        <fullName evidence="4">Foldase protein PrsA</fullName>
    </submittedName>
</protein>
<organism evidence="4 5">
    <name type="scientific">Candidatus Berkelbacteria bacterium Licking1014_2</name>
    <dbReference type="NCBI Taxonomy" id="2017146"/>
    <lineage>
        <taxon>Bacteria</taxon>
        <taxon>Candidatus Berkelbacteria</taxon>
    </lineage>
</organism>
<feature type="domain" description="PpiC" evidence="3">
    <location>
        <begin position="209"/>
        <end position="300"/>
    </location>
</feature>
<dbReference type="PROSITE" id="PS50198">
    <property type="entry name" value="PPIC_PPIASE_2"/>
    <property type="match status" value="1"/>
</dbReference>
<dbReference type="Pfam" id="PF13624">
    <property type="entry name" value="SurA_N_3"/>
    <property type="match status" value="1"/>
</dbReference>
<dbReference type="InterPro" id="IPR046357">
    <property type="entry name" value="PPIase_dom_sf"/>
</dbReference>
<accession>A0A554LVY3</accession>
<dbReference type="AlphaFoldDB" id="A0A554LVY3"/>
<feature type="non-terminal residue" evidence="4">
    <location>
        <position position="326"/>
    </location>
</feature>
<dbReference type="PANTHER" id="PTHR47245:SF2">
    <property type="entry name" value="PEPTIDYL-PROLYL CIS-TRANS ISOMERASE HP_0175-RELATED"/>
    <property type="match status" value="1"/>
</dbReference>
<keyword evidence="2" id="KW-0812">Transmembrane</keyword>
<dbReference type="GO" id="GO:0003755">
    <property type="term" value="F:peptidyl-prolyl cis-trans isomerase activity"/>
    <property type="evidence" value="ECO:0007669"/>
    <property type="project" value="UniProtKB-KW"/>
</dbReference>
<feature type="transmembrane region" description="Helical" evidence="2">
    <location>
        <begin position="47"/>
        <end position="69"/>
    </location>
</feature>
<evidence type="ECO:0000256" key="2">
    <source>
        <dbReference type="SAM" id="Phobius"/>
    </source>
</evidence>
<evidence type="ECO:0000256" key="1">
    <source>
        <dbReference type="PROSITE-ProRule" id="PRU00278"/>
    </source>
</evidence>
<dbReference type="PANTHER" id="PTHR47245">
    <property type="entry name" value="PEPTIDYLPROLYL ISOMERASE"/>
    <property type="match status" value="1"/>
</dbReference>
<dbReference type="SUPFAM" id="SSF54534">
    <property type="entry name" value="FKBP-like"/>
    <property type="match status" value="1"/>
</dbReference>
<reference evidence="4 5" key="1">
    <citation type="submission" date="2017-07" db="EMBL/GenBank/DDBJ databases">
        <title>Mechanisms for carbon and nitrogen cycling indicate functional differentiation within the Candidate Phyla Radiation.</title>
        <authorList>
            <person name="Danczak R.E."/>
            <person name="Johnston M.D."/>
            <person name="Kenah C."/>
            <person name="Slattery M."/>
            <person name="Wrighton K.C."/>
            <person name="Wilkins M.J."/>
        </authorList>
    </citation>
    <scope>NUCLEOTIDE SEQUENCE [LARGE SCALE GENOMIC DNA]</scope>
    <source>
        <strain evidence="4">Licking1014_2</strain>
    </source>
</reference>
<name>A0A554LVY3_9BACT</name>
<evidence type="ECO:0000313" key="5">
    <source>
        <dbReference type="Proteomes" id="UP000318711"/>
    </source>
</evidence>